<dbReference type="Proteomes" id="UP001172673">
    <property type="component" value="Unassembled WGS sequence"/>
</dbReference>
<evidence type="ECO:0000259" key="2">
    <source>
        <dbReference type="Pfam" id="PF06985"/>
    </source>
</evidence>
<keyword evidence="1" id="KW-0472">Membrane</keyword>
<dbReference type="InterPro" id="IPR052895">
    <property type="entry name" value="HetReg/Transcr_Mod"/>
</dbReference>
<dbReference type="PANTHER" id="PTHR24148">
    <property type="entry name" value="ANKYRIN REPEAT DOMAIN-CONTAINING PROTEIN 39 HOMOLOG-RELATED"/>
    <property type="match status" value="1"/>
</dbReference>
<keyword evidence="4" id="KW-1185">Reference proteome</keyword>
<feature type="domain" description="Heterokaryon incompatibility" evidence="2">
    <location>
        <begin position="169"/>
        <end position="307"/>
    </location>
</feature>
<evidence type="ECO:0000256" key="1">
    <source>
        <dbReference type="SAM" id="Phobius"/>
    </source>
</evidence>
<keyword evidence="1" id="KW-1133">Transmembrane helix</keyword>
<evidence type="ECO:0000313" key="3">
    <source>
        <dbReference type="EMBL" id="KAJ9608523.1"/>
    </source>
</evidence>
<gene>
    <name evidence="3" type="ORF">H2200_007511</name>
</gene>
<dbReference type="PANTHER" id="PTHR24148:SF64">
    <property type="entry name" value="HETEROKARYON INCOMPATIBILITY DOMAIN-CONTAINING PROTEIN"/>
    <property type="match status" value="1"/>
</dbReference>
<dbReference type="InterPro" id="IPR010730">
    <property type="entry name" value="HET"/>
</dbReference>
<keyword evidence="1" id="KW-0812">Transmembrane</keyword>
<accession>A0AA38X835</accession>
<dbReference type="AlphaFoldDB" id="A0AA38X835"/>
<feature type="transmembrane region" description="Helical" evidence="1">
    <location>
        <begin position="44"/>
        <end position="64"/>
    </location>
</feature>
<comment type="caution">
    <text evidence="3">The sequence shown here is derived from an EMBL/GenBank/DDBJ whole genome shotgun (WGS) entry which is preliminary data.</text>
</comment>
<dbReference type="Pfam" id="PF06985">
    <property type="entry name" value="HET"/>
    <property type="match status" value="1"/>
</dbReference>
<organism evidence="3 4">
    <name type="scientific">Cladophialophora chaetospira</name>
    <dbReference type="NCBI Taxonomy" id="386627"/>
    <lineage>
        <taxon>Eukaryota</taxon>
        <taxon>Fungi</taxon>
        <taxon>Dikarya</taxon>
        <taxon>Ascomycota</taxon>
        <taxon>Pezizomycotina</taxon>
        <taxon>Eurotiomycetes</taxon>
        <taxon>Chaetothyriomycetidae</taxon>
        <taxon>Chaetothyriales</taxon>
        <taxon>Herpotrichiellaceae</taxon>
        <taxon>Cladophialophora</taxon>
    </lineage>
</organism>
<feature type="transmembrane region" description="Helical" evidence="1">
    <location>
        <begin position="12"/>
        <end position="32"/>
    </location>
</feature>
<sequence length="748" mass="85281">MLPHISINYEAVFVWVCAVTIAFLQYFLLGRLESRTSTRKGEKISLYVSVILSNFLISWTLPFGRLQTICLQSFLFAATRGYLGRSSTRNLDEGPEPITPAVELEKYPNKESYQEQAVTVGDSSSTGFPYSPLAEGQIRLLRFLDKDLSDDATLQFELFHAKLSQRPQYVALSYSWGQSHEPRGVDIVVSGCSHEVTRNLVDALHKLRENNISTVWVDAICINQQDAIEKSREVTRMFAIYRTAQMVVIWLGLDTAPEKDMGDLSSAIEDIERPASRLQHTPSSTDLSALDRLLMQPYWLRVWIIQETAAAKQARIFWGSYIFDLRSLETLLRDKPGSGNDHPLHDLARRVLSVRAACRAQQKPRLMDILAMTASSSTSVLRDKVYGLLGLASDWTDFVQEPNYTKEVSENHLCLEMTSNHIAWYSSADIIFLRSTNRYQAELPSWCPDYFHFQPHQFDKNLIPYVCGQDANLGWERRRAFGQSSPNMNEIIPDTFVTSGSRLILKGRRIGQITALGFLLDEEAVPHNSHAGSLVDEITDRDIGKAFRRLLLICHNQTYGIQPSSAFFSLLYALPDHVYQDRGHLRVKQWLNTHRAFFETFGVQLLPDSDEYAFIARRAGRLSPSSKVLPEWKEFFSLNEDNTISRRGEHPLYPMLQSISSILEERMRLMYIHDQYLLGWAHRDAEPGDIVWHLEGCSLQAILRKSEQLSKEHGESIYTLVGHAYVDPVMASGRWMARESGSRLVNIC</sequence>
<protein>
    <recommendedName>
        <fullName evidence="2">Heterokaryon incompatibility domain-containing protein</fullName>
    </recommendedName>
</protein>
<dbReference type="EMBL" id="JAPDRK010000010">
    <property type="protein sequence ID" value="KAJ9608523.1"/>
    <property type="molecule type" value="Genomic_DNA"/>
</dbReference>
<proteinExistence type="predicted"/>
<reference evidence="3" key="1">
    <citation type="submission" date="2022-10" db="EMBL/GenBank/DDBJ databases">
        <title>Culturing micro-colonial fungi from biological soil crusts in the Mojave desert and describing Neophaeococcomyces mojavensis, and introducing the new genera and species Taxawa tesnikishii.</title>
        <authorList>
            <person name="Kurbessoian T."/>
            <person name="Stajich J.E."/>
        </authorList>
    </citation>
    <scope>NUCLEOTIDE SEQUENCE</scope>
    <source>
        <strain evidence="3">TK_41</strain>
    </source>
</reference>
<name>A0AA38X835_9EURO</name>
<evidence type="ECO:0000313" key="4">
    <source>
        <dbReference type="Proteomes" id="UP001172673"/>
    </source>
</evidence>